<dbReference type="GO" id="GO:0050660">
    <property type="term" value="F:flavin adenine dinucleotide binding"/>
    <property type="evidence" value="ECO:0007669"/>
    <property type="project" value="InterPro"/>
</dbReference>
<keyword evidence="6" id="KW-1133">Transmembrane helix</keyword>
<gene>
    <name evidence="8" type="primary">fap2_2</name>
    <name evidence="8" type="ORF">DBV05_g11754</name>
</gene>
<dbReference type="InterPro" id="IPR006076">
    <property type="entry name" value="FAD-dep_OxRdtase"/>
</dbReference>
<dbReference type="InterPro" id="IPR045170">
    <property type="entry name" value="MTOX"/>
</dbReference>
<dbReference type="Gene3D" id="3.50.50.60">
    <property type="entry name" value="FAD/NAD(P)-binding domain"/>
    <property type="match status" value="1"/>
</dbReference>
<dbReference type="Gene3D" id="3.30.9.10">
    <property type="entry name" value="D-Amino Acid Oxidase, subunit A, domain 2"/>
    <property type="match status" value="1"/>
</dbReference>
<comment type="caution">
    <text evidence="8">The sequence shown here is derived from an EMBL/GenBank/DDBJ whole genome shotgun (WGS) entry which is preliminary data.</text>
</comment>
<evidence type="ECO:0000259" key="7">
    <source>
        <dbReference type="Pfam" id="PF01266"/>
    </source>
</evidence>
<feature type="domain" description="FAD dependent oxidoreductase" evidence="7">
    <location>
        <begin position="12"/>
        <end position="430"/>
    </location>
</feature>
<evidence type="ECO:0000256" key="2">
    <source>
        <dbReference type="ARBA" id="ARBA00010989"/>
    </source>
</evidence>
<evidence type="ECO:0000313" key="8">
    <source>
        <dbReference type="EMBL" id="KAB2569561.1"/>
    </source>
</evidence>
<comment type="similarity">
    <text evidence="2">Belongs to the MSOX/MTOX family.</text>
</comment>
<protein>
    <submittedName>
        <fullName evidence="8">L-saccharopine oxidase</fullName>
    </submittedName>
</protein>
<reference evidence="8 9" key="1">
    <citation type="journal article" date="2019" name="Sci. Rep.">
        <title>A multi-omics analysis of the grapevine pathogen Lasiodiplodia theobromae reveals that temperature affects the expression of virulence- and pathogenicity-related genes.</title>
        <authorList>
            <person name="Felix C."/>
            <person name="Meneses R."/>
            <person name="Goncalves M.F.M."/>
            <person name="Tilleman L."/>
            <person name="Duarte A.S."/>
            <person name="Jorrin-Novo J.V."/>
            <person name="Van de Peer Y."/>
            <person name="Deforce D."/>
            <person name="Van Nieuwerburgh F."/>
            <person name="Esteves A.C."/>
            <person name="Alves A."/>
        </authorList>
    </citation>
    <scope>NUCLEOTIDE SEQUENCE [LARGE SCALE GENOMIC DNA]</scope>
    <source>
        <strain evidence="8 9">LA-SOL3</strain>
    </source>
</reference>
<dbReference type="AlphaFoldDB" id="A0A5N5CW64"/>
<name>A0A5N5CW64_9PEZI</name>
<keyword evidence="6" id="KW-0812">Transmembrane</keyword>
<dbReference type="Proteomes" id="UP000325902">
    <property type="component" value="Unassembled WGS sequence"/>
</dbReference>
<dbReference type="Pfam" id="PF01266">
    <property type="entry name" value="DAO"/>
    <property type="match status" value="1"/>
</dbReference>
<dbReference type="OrthoDB" id="2219495at2759"/>
<evidence type="ECO:0000256" key="1">
    <source>
        <dbReference type="ARBA" id="ARBA00001974"/>
    </source>
</evidence>
<dbReference type="GO" id="GO:0008115">
    <property type="term" value="F:sarcosine oxidase activity"/>
    <property type="evidence" value="ECO:0007669"/>
    <property type="project" value="TreeGrafter"/>
</dbReference>
<dbReference type="PANTHER" id="PTHR10961:SF15">
    <property type="entry name" value="FAD DEPENDENT OXIDOREDUCTASE DOMAIN-CONTAINING PROTEIN"/>
    <property type="match status" value="1"/>
</dbReference>
<keyword evidence="9" id="KW-1185">Reference proteome</keyword>
<sequence>MARIPPSKHAPIIIIGAGIFGLSTAIHLARRGYKSVTIFDKQPYDTTLYSYLNGCDAASADINKIIRSAYGSQVEYQELTFEAIEEWKQWNDELARGVDLPPGLSTEDRVFYNTGNLNMVDGNELPEFELATIRSMEEFGHKDTQLITTDPRCIAIAQARGLAAAMDPFERARRGKSNTGVLDSTGGVAVADKACRVALHKARRYGARSIFGPRKGEFAGFVTAATGDVTGIVTKDGKEHPAALVIMACGGWTPGLVPELDGLCEATAGSVVLFKIPRESKLWDRFAPDRFPTWLYKMRDGAEGGLYGFARDERGYLKIGYRGTKYTNPTTQHDGRDRSTPITRWSEGDKLTQIPKQAMKVIRDFVDEYLPELAEEGIKVATTRVCWYTDSFDNHLVIDYVPGQKNLMVATGGSGHAFKYLPVIGNWVVDIIENTGMERPQVKAWKWRTLGEQKPVNILMEGKQGARALGNVPLTSDADLNGMATARL</sequence>
<evidence type="ECO:0000256" key="5">
    <source>
        <dbReference type="ARBA" id="ARBA00023002"/>
    </source>
</evidence>
<proteinExistence type="inferred from homology"/>
<evidence type="ECO:0000256" key="4">
    <source>
        <dbReference type="ARBA" id="ARBA00022827"/>
    </source>
</evidence>
<dbReference type="EMBL" id="VCHE01000184">
    <property type="protein sequence ID" value="KAB2569561.1"/>
    <property type="molecule type" value="Genomic_DNA"/>
</dbReference>
<comment type="cofactor">
    <cofactor evidence="1">
        <name>FAD</name>
        <dbReference type="ChEBI" id="CHEBI:57692"/>
    </cofactor>
</comment>
<dbReference type="PANTHER" id="PTHR10961">
    <property type="entry name" value="PEROXISOMAL SARCOSINE OXIDASE"/>
    <property type="match status" value="1"/>
</dbReference>
<dbReference type="SUPFAM" id="SSF54373">
    <property type="entry name" value="FAD-linked reductases, C-terminal domain"/>
    <property type="match status" value="1"/>
</dbReference>
<keyword evidence="6" id="KW-0472">Membrane</keyword>
<accession>A0A5N5CW64</accession>
<keyword evidence="3" id="KW-0285">Flavoprotein</keyword>
<feature type="transmembrane region" description="Helical" evidence="6">
    <location>
        <begin position="12"/>
        <end position="29"/>
    </location>
</feature>
<dbReference type="InterPro" id="IPR036188">
    <property type="entry name" value="FAD/NAD-bd_sf"/>
</dbReference>
<evidence type="ECO:0000256" key="6">
    <source>
        <dbReference type="SAM" id="Phobius"/>
    </source>
</evidence>
<evidence type="ECO:0000313" key="9">
    <source>
        <dbReference type="Proteomes" id="UP000325902"/>
    </source>
</evidence>
<organism evidence="8 9">
    <name type="scientific">Lasiodiplodia theobromae</name>
    <dbReference type="NCBI Taxonomy" id="45133"/>
    <lineage>
        <taxon>Eukaryota</taxon>
        <taxon>Fungi</taxon>
        <taxon>Dikarya</taxon>
        <taxon>Ascomycota</taxon>
        <taxon>Pezizomycotina</taxon>
        <taxon>Dothideomycetes</taxon>
        <taxon>Dothideomycetes incertae sedis</taxon>
        <taxon>Botryosphaeriales</taxon>
        <taxon>Botryosphaeriaceae</taxon>
        <taxon>Lasiodiplodia</taxon>
    </lineage>
</organism>
<keyword evidence="4" id="KW-0274">FAD</keyword>
<evidence type="ECO:0000256" key="3">
    <source>
        <dbReference type="ARBA" id="ARBA00022630"/>
    </source>
</evidence>
<dbReference type="SUPFAM" id="SSF51905">
    <property type="entry name" value="FAD/NAD(P)-binding domain"/>
    <property type="match status" value="1"/>
</dbReference>
<keyword evidence="5" id="KW-0560">Oxidoreductase</keyword>